<comment type="similarity">
    <text evidence="4">Belongs to the class I-like SAM-binding methyltransferase superfamily. Cation-independent O-methyltransferase family. COMT subfamily.</text>
</comment>
<dbReference type="PROSITE" id="PS51683">
    <property type="entry name" value="SAM_OMT_II"/>
    <property type="match status" value="1"/>
</dbReference>
<sequence length="273" mass="30021">MAREDQTAANEAMLEGQGNIWFCLFRFVETMALKCAVELRVADIIDSHGCPITLSQIASDIGSPSLDLNSLARIMNVLARMKLFDVNSQSTGCDKGLAFRAHVRPSLTFSTLNHLSQSDYKDGFDSVESVVDVGGGSGSTMIEIVKAHPHIKGTNFDLPHVVATAPAYPGVTHVGGDMLESIPHADVIPMQRIMHNWSDEDCIKILKNCRKAIPEKTGKVVILDVGGRRGQSSNGRGYWREEVFRATKLSKFQRWSQSSRPIPSDQEHVQLSS</sequence>
<dbReference type="Pfam" id="PF00891">
    <property type="entry name" value="Methyltransf_2"/>
    <property type="match status" value="1"/>
</dbReference>
<dbReference type="Proteomes" id="UP000585474">
    <property type="component" value="Unassembled WGS sequence"/>
</dbReference>
<dbReference type="InterPro" id="IPR036390">
    <property type="entry name" value="WH_DNA-bd_sf"/>
</dbReference>
<evidence type="ECO:0000256" key="1">
    <source>
        <dbReference type="ARBA" id="ARBA00022603"/>
    </source>
</evidence>
<keyword evidence="2 7" id="KW-0808">Transferase</keyword>
<keyword evidence="8" id="KW-1185">Reference proteome</keyword>
<feature type="domain" description="O-methyltransferase C-terminal" evidence="5">
    <location>
        <begin position="119"/>
        <end position="225"/>
    </location>
</feature>
<dbReference type="AlphaFoldDB" id="A0A7J0EQ87"/>
<dbReference type="GO" id="GO:0008171">
    <property type="term" value="F:O-methyltransferase activity"/>
    <property type="evidence" value="ECO:0007669"/>
    <property type="project" value="InterPro"/>
</dbReference>
<evidence type="ECO:0000256" key="3">
    <source>
        <dbReference type="ARBA" id="ARBA00022691"/>
    </source>
</evidence>
<dbReference type="SUPFAM" id="SSF46785">
    <property type="entry name" value="Winged helix' DNA-binding domain"/>
    <property type="match status" value="1"/>
</dbReference>
<keyword evidence="1 7" id="KW-0489">Methyltransferase</keyword>
<keyword evidence="3" id="KW-0949">S-adenosyl-L-methionine</keyword>
<protein>
    <submittedName>
        <fullName evidence="7">O-methyltransferase family protein</fullName>
    </submittedName>
</protein>
<dbReference type="OrthoDB" id="1606438at2759"/>
<evidence type="ECO:0000259" key="5">
    <source>
        <dbReference type="Pfam" id="PF00891"/>
    </source>
</evidence>
<name>A0A7J0EQ87_9ERIC</name>
<dbReference type="PANTHER" id="PTHR11746">
    <property type="entry name" value="O-METHYLTRANSFERASE"/>
    <property type="match status" value="1"/>
</dbReference>
<feature type="domain" description="O-methyltransferase dimerisation" evidence="6">
    <location>
        <begin position="24"/>
        <end position="89"/>
    </location>
</feature>
<dbReference type="GO" id="GO:0046983">
    <property type="term" value="F:protein dimerization activity"/>
    <property type="evidence" value="ECO:0007669"/>
    <property type="project" value="InterPro"/>
</dbReference>
<evidence type="ECO:0000313" key="8">
    <source>
        <dbReference type="Proteomes" id="UP000585474"/>
    </source>
</evidence>
<dbReference type="Gene3D" id="1.10.10.10">
    <property type="entry name" value="Winged helix-like DNA-binding domain superfamily/Winged helix DNA-binding domain"/>
    <property type="match status" value="1"/>
</dbReference>
<dbReference type="SUPFAM" id="SSF53335">
    <property type="entry name" value="S-adenosyl-L-methionine-dependent methyltransferases"/>
    <property type="match status" value="1"/>
</dbReference>
<dbReference type="InterPro" id="IPR001077">
    <property type="entry name" value="COMT_C"/>
</dbReference>
<gene>
    <name evidence="7" type="ORF">Acr_06g0001190</name>
</gene>
<dbReference type="Pfam" id="PF08100">
    <property type="entry name" value="Dimerisation"/>
    <property type="match status" value="1"/>
</dbReference>
<dbReference type="Gene3D" id="3.40.50.150">
    <property type="entry name" value="Vaccinia Virus protein VP39"/>
    <property type="match status" value="1"/>
</dbReference>
<evidence type="ECO:0000256" key="4">
    <source>
        <dbReference type="ARBA" id="ARBA00034481"/>
    </source>
</evidence>
<evidence type="ECO:0000259" key="6">
    <source>
        <dbReference type="Pfam" id="PF08100"/>
    </source>
</evidence>
<dbReference type="InterPro" id="IPR016461">
    <property type="entry name" value="COMT-like"/>
</dbReference>
<organism evidence="7 8">
    <name type="scientific">Actinidia rufa</name>
    <dbReference type="NCBI Taxonomy" id="165716"/>
    <lineage>
        <taxon>Eukaryota</taxon>
        <taxon>Viridiplantae</taxon>
        <taxon>Streptophyta</taxon>
        <taxon>Embryophyta</taxon>
        <taxon>Tracheophyta</taxon>
        <taxon>Spermatophyta</taxon>
        <taxon>Magnoliopsida</taxon>
        <taxon>eudicotyledons</taxon>
        <taxon>Gunneridae</taxon>
        <taxon>Pentapetalae</taxon>
        <taxon>asterids</taxon>
        <taxon>Ericales</taxon>
        <taxon>Actinidiaceae</taxon>
        <taxon>Actinidia</taxon>
    </lineage>
</organism>
<dbReference type="GO" id="GO:0032259">
    <property type="term" value="P:methylation"/>
    <property type="evidence" value="ECO:0007669"/>
    <property type="project" value="UniProtKB-KW"/>
</dbReference>
<proteinExistence type="inferred from homology"/>
<evidence type="ECO:0000256" key="2">
    <source>
        <dbReference type="ARBA" id="ARBA00022679"/>
    </source>
</evidence>
<comment type="caution">
    <text evidence="7">The sequence shown here is derived from an EMBL/GenBank/DDBJ whole genome shotgun (WGS) entry which is preliminary data.</text>
</comment>
<evidence type="ECO:0000313" key="7">
    <source>
        <dbReference type="EMBL" id="GFY88179.1"/>
    </source>
</evidence>
<dbReference type="EMBL" id="BJWL01000006">
    <property type="protein sequence ID" value="GFY88179.1"/>
    <property type="molecule type" value="Genomic_DNA"/>
</dbReference>
<reference evidence="7 8" key="1">
    <citation type="submission" date="2019-07" db="EMBL/GenBank/DDBJ databases">
        <title>De Novo Assembly of kiwifruit Actinidia rufa.</title>
        <authorList>
            <person name="Sugita-Konishi S."/>
            <person name="Sato K."/>
            <person name="Mori E."/>
            <person name="Abe Y."/>
            <person name="Kisaki G."/>
            <person name="Hamano K."/>
            <person name="Suezawa K."/>
            <person name="Otani M."/>
            <person name="Fukuda T."/>
            <person name="Manabe T."/>
            <person name="Gomi K."/>
            <person name="Tabuchi M."/>
            <person name="Akimitsu K."/>
            <person name="Kataoka I."/>
        </authorList>
    </citation>
    <scope>NUCLEOTIDE SEQUENCE [LARGE SCALE GENOMIC DNA]</scope>
    <source>
        <strain evidence="8">cv. Fuchu</strain>
    </source>
</reference>
<accession>A0A7J0EQ87</accession>
<dbReference type="InterPro" id="IPR012967">
    <property type="entry name" value="COMT_dimerisation"/>
</dbReference>
<dbReference type="InterPro" id="IPR036388">
    <property type="entry name" value="WH-like_DNA-bd_sf"/>
</dbReference>
<dbReference type="InterPro" id="IPR029063">
    <property type="entry name" value="SAM-dependent_MTases_sf"/>
</dbReference>